<evidence type="ECO:0000313" key="3">
    <source>
        <dbReference type="Proteomes" id="UP000012065"/>
    </source>
</evidence>
<proteinExistence type="predicted"/>
<feature type="compositionally biased region" description="Acidic residues" evidence="1">
    <location>
        <begin position="44"/>
        <end position="73"/>
    </location>
</feature>
<evidence type="ECO:0000256" key="1">
    <source>
        <dbReference type="SAM" id="MobiDB-lite"/>
    </source>
</evidence>
<sequence length="154" mass="16911">MADPIIDHGTFPIERLRTDRNGAWLGSASHDNILKMTDVRDALVDSDEEDSEKEGSDDLDAEEETGELDEDSDSSSATNDKGKLREDENEESTNSDESGPTTDQPEAHVSQPNSDSELDQQLELAPSKKRKRKPHPGVPESKKGKVDTGFFDGL</sequence>
<dbReference type="Proteomes" id="UP000012065">
    <property type="component" value="Unassembled WGS sequence"/>
</dbReference>
<organism evidence="2 3">
    <name type="scientific">Thanatephorus cucumeris (strain AG1-IB / isolate 7/3/14)</name>
    <name type="common">Lettuce bottom rot fungus</name>
    <name type="synonym">Rhizoctonia solani</name>
    <dbReference type="NCBI Taxonomy" id="1108050"/>
    <lineage>
        <taxon>Eukaryota</taxon>
        <taxon>Fungi</taxon>
        <taxon>Dikarya</taxon>
        <taxon>Basidiomycota</taxon>
        <taxon>Agaricomycotina</taxon>
        <taxon>Agaricomycetes</taxon>
        <taxon>Cantharellales</taxon>
        <taxon>Ceratobasidiaceae</taxon>
        <taxon>Rhizoctonia</taxon>
        <taxon>Rhizoctonia solani AG-1</taxon>
    </lineage>
</organism>
<feature type="region of interest" description="Disordered" evidence="1">
    <location>
        <begin position="39"/>
        <end position="154"/>
    </location>
</feature>
<accession>M5BUT3</accession>
<name>M5BUT3_THACB</name>
<reference evidence="2 3" key="1">
    <citation type="journal article" date="2013" name="J. Biotechnol.">
        <title>Establishment and interpretation of the genome sequence of the phytopathogenic fungus Rhizoctonia solani AG1-IB isolate 7/3/14.</title>
        <authorList>
            <person name="Wibberg D.W."/>
            <person name="Jelonek L.J."/>
            <person name="Rupp O.R."/>
            <person name="Hennig M.H."/>
            <person name="Eikmeyer F.E."/>
            <person name="Goesmann A.G."/>
            <person name="Hartmann A.H."/>
            <person name="Borriss R.B."/>
            <person name="Grosch R.G."/>
            <person name="Puehler A.P."/>
            <person name="Schlueter A.S."/>
        </authorList>
    </citation>
    <scope>NUCLEOTIDE SEQUENCE [LARGE SCALE GENOMIC DNA]</scope>
    <source>
        <strain evidence="3">AG1-IB / isolate 7/3/14</strain>
    </source>
</reference>
<gene>
    <name evidence="2" type="ORF">BN14_05030</name>
</gene>
<feature type="compositionally biased region" description="Polar residues" evidence="1">
    <location>
        <begin position="99"/>
        <end position="115"/>
    </location>
</feature>
<comment type="caution">
    <text evidence="2">The sequence shown here is derived from an EMBL/GenBank/DDBJ whole genome shotgun (WGS) entry which is preliminary data.</text>
</comment>
<evidence type="ECO:0000313" key="2">
    <source>
        <dbReference type="EMBL" id="CCO30996.1"/>
    </source>
</evidence>
<dbReference type="EMBL" id="CAOJ01007352">
    <property type="protein sequence ID" value="CCO30996.1"/>
    <property type="molecule type" value="Genomic_DNA"/>
</dbReference>
<dbReference type="HOGENOM" id="CLU_1705457_0_0_1"/>
<protein>
    <submittedName>
        <fullName evidence="2">Uncharacterized protein</fullName>
    </submittedName>
</protein>
<dbReference type="AlphaFoldDB" id="M5BUT3"/>